<dbReference type="EMBL" id="PJNW01000002">
    <property type="protein sequence ID" value="PKR90800.1"/>
    <property type="molecule type" value="Genomic_DNA"/>
</dbReference>
<dbReference type="NCBIfam" id="NF007914">
    <property type="entry name" value="PRK10628.1"/>
    <property type="match status" value="1"/>
</dbReference>
<organism evidence="7 8">
    <name type="scientific">Pleomorphomonas diazotrophica</name>
    <dbReference type="NCBI Taxonomy" id="1166257"/>
    <lineage>
        <taxon>Bacteria</taxon>
        <taxon>Pseudomonadati</taxon>
        <taxon>Pseudomonadota</taxon>
        <taxon>Alphaproteobacteria</taxon>
        <taxon>Hyphomicrobiales</taxon>
        <taxon>Pleomorphomonadaceae</taxon>
        <taxon>Pleomorphomonas</taxon>
    </lineage>
</organism>
<dbReference type="CDD" id="cd07363">
    <property type="entry name" value="45_DOPA_Dioxygenase"/>
    <property type="match status" value="1"/>
</dbReference>
<dbReference type="GO" id="GO:0008270">
    <property type="term" value="F:zinc ion binding"/>
    <property type="evidence" value="ECO:0007669"/>
    <property type="project" value="InterPro"/>
</dbReference>
<evidence type="ECO:0000259" key="6">
    <source>
        <dbReference type="Pfam" id="PF02900"/>
    </source>
</evidence>
<dbReference type="SUPFAM" id="SSF53213">
    <property type="entry name" value="LigB-like"/>
    <property type="match status" value="1"/>
</dbReference>
<comment type="cofactor">
    <cofactor evidence="1">
        <name>Zn(2+)</name>
        <dbReference type="ChEBI" id="CHEBI:29105"/>
    </cofactor>
</comment>
<keyword evidence="4" id="KW-0862">Zinc</keyword>
<evidence type="ECO:0000256" key="3">
    <source>
        <dbReference type="ARBA" id="ARBA00022723"/>
    </source>
</evidence>
<comment type="caution">
    <text evidence="7">The sequence shown here is derived from an EMBL/GenBank/DDBJ whole genome shotgun (WGS) entry which is preliminary data.</text>
</comment>
<dbReference type="AlphaFoldDB" id="A0A1I4QC41"/>
<keyword evidence="5" id="KW-0560">Oxidoreductase</keyword>
<sequence length="270" mass="29842">MASLGRHFADLPRTPRMPTLFVGHGSPMNAIEDTPYSRGWRELGARLPVPKAILVVSAHWMTRGVTMVHVKDHPVTIHDFGGFPDELFAQRYPAPGAPGYAEATIDLVKNHHIEPDERWGLDHGAWSVLIQMFPKADIPVFQLSVDLGRSPEEHFALAEELKALRERGVMIIGSGNLVHNLRAVAWGGGPAYDWAEAFDTRMAEAIAKGDYRAVVDAPKLGRIAQLSHPTFEHFFPALYPLAVADKADELSFFNEGIDLGSISMRSFMLA</sequence>
<dbReference type="InterPro" id="IPR004183">
    <property type="entry name" value="Xdiol_dOase_suB"/>
</dbReference>
<dbReference type="PANTHER" id="PTHR30096:SF0">
    <property type="entry name" value="4,5-DOPA DIOXYGENASE EXTRADIOL-LIKE PROTEIN"/>
    <property type="match status" value="1"/>
</dbReference>
<comment type="similarity">
    <text evidence="2">Belongs to the DODA-type extradiol aromatic ring-opening dioxygenase family.</text>
</comment>
<evidence type="ECO:0000256" key="1">
    <source>
        <dbReference type="ARBA" id="ARBA00001947"/>
    </source>
</evidence>
<reference evidence="7 8" key="1">
    <citation type="submission" date="2017-12" db="EMBL/GenBank/DDBJ databases">
        <title>Anaerobic carbon monoxide metabolism by Pleomorphomonas carboxyditropha sp. nov., a new mesophilic hydrogenogenic carboxidotroph.</title>
        <authorList>
            <person name="Esquivel-Elizondo S."/>
            <person name="Krajmalnik-Brown R."/>
        </authorList>
    </citation>
    <scope>NUCLEOTIDE SEQUENCE [LARGE SCALE GENOMIC DNA]</scope>
    <source>
        <strain evidence="7 8">R5-392</strain>
    </source>
</reference>
<proteinExistence type="inferred from homology"/>
<keyword evidence="8" id="KW-1185">Reference proteome</keyword>
<protein>
    <submittedName>
        <fullName evidence="7">4,5-DOPA dioxygenase extradiol</fullName>
    </submittedName>
</protein>
<dbReference type="Proteomes" id="UP000233491">
    <property type="component" value="Unassembled WGS sequence"/>
</dbReference>
<evidence type="ECO:0000313" key="7">
    <source>
        <dbReference type="EMBL" id="PKR90800.1"/>
    </source>
</evidence>
<evidence type="ECO:0000256" key="5">
    <source>
        <dbReference type="ARBA" id="ARBA00023002"/>
    </source>
</evidence>
<feature type="domain" description="Extradiol ring-cleavage dioxygenase class III enzyme subunit B" evidence="6">
    <location>
        <begin position="39"/>
        <end position="220"/>
    </location>
</feature>
<dbReference type="PANTHER" id="PTHR30096">
    <property type="entry name" value="4,5-DOPA DIOXYGENASE EXTRADIOL-LIKE PROTEIN"/>
    <property type="match status" value="1"/>
</dbReference>
<keyword evidence="7" id="KW-0223">Dioxygenase</keyword>
<dbReference type="Pfam" id="PF02900">
    <property type="entry name" value="LigB"/>
    <property type="match status" value="1"/>
</dbReference>
<dbReference type="GO" id="GO:0008198">
    <property type="term" value="F:ferrous iron binding"/>
    <property type="evidence" value="ECO:0007669"/>
    <property type="project" value="InterPro"/>
</dbReference>
<name>A0A1I4QC41_9HYPH</name>
<gene>
    <name evidence="7" type="ORF">CXZ10_05455</name>
</gene>
<evidence type="ECO:0000256" key="4">
    <source>
        <dbReference type="ARBA" id="ARBA00022833"/>
    </source>
</evidence>
<dbReference type="Gene3D" id="3.40.830.10">
    <property type="entry name" value="LigB-like"/>
    <property type="match status" value="1"/>
</dbReference>
<dbReference type="OrthoDB" id="9790889at2"/>
<evidence type="ECO:0000256" key="2">
    <source>
        <dbReference type="ARBA" id="ARBA00007581"/>
    </source>
</evidence>
<keyword evidence="3" id="KW-0479">Metal-binding</keyword>
<dbReference type="GO" id="GO:0016702">
    <property type="term" value="F:oxidoreductase activity, acting on single donors with incorporation of molecular oxygen, incorporation of two atoms of oxygen"/>
    <property type="evidence" value="ECO:0007669"/>
    <property type="project" value="UniProtKB-ARBA"/>
</dbReference>
<dbReference type="PIRSF" id="PIRSF006157">
    <property type="entry name" value="Doxgns_DODA"/>
    <property type="match status" value="1"/>
</dbReference>
<dbReference type="RefSeq" id="WP_101288063.1">
    <property type="nucleotide sequence ID" value="NZ_FOUQ01000001.1"/>
</dbReference>
<accession>A0A1I4QC41</accession>
<dbReference type="InterPro" id="IPR014436">
    <property type="entry name" value="Extradiol_dOase_DODA"/>
</dbReference>
<evidence type="ECO:0000313" key="8">
    <source>
        <dbReference type="Proteomes" id="UP000233491"/>
    </source>
</evidence>